<reference evidence="2" key="1">
    <citation type="journal article" date="2014" name="Int. J. Syst. Evol. Microbiol.">
        <title>Complete genome sequence of Corynebacterium casei LMG S-19264T (=DSM 44701T), isolated from a smear-ripened cheese.</title>
        <authorList>
            <consortium name="US DOE Joint Genome Institute (JGI-PGF)"/>
            <person name="Walter F."/>
            <person name="Albersmeier A."/>
            <person name="Kalinowski J."/>
            <person name="Ruckert C."/>
        </authorList>
    </citation>
    <scope>NUCLEOTIDE SEQUENCE</scope>
    <source>
        <strain evidence="2">VKM B-1606</strain>
    </source>
</reference>
<comment type="caution">
    <text evidence="2">The sequence shown here is derived from an EMBL/GenBank/DDBJ whole genome shotgun (WGS) entry which is preliminary data.</text>
</comment>
<organism evidence="2 5">
    <name type="scientific">Methylopila capsulata</name>
    <dbReference type="NCBI Taxonomy" id="61654"/>
    <lineage>
        <taxon>Bacteria</taxon>
        <taxon>Pseudomonadati</taxon>
        <taxon>Pseudomonadota</taxon>
        <taxon>Alphaproteobacteria</taxon>
        <taxon>Hyphomicrobiales</taxon>
        <taxon>Methylopilaceae</taxon>
        <taxon>Methylopila</taxon>
    </lineage>
</organism>
<dbReference type="InterPro" id="IPR006121">
    <property type="entry name" value="HMA_dom"/>
</dbReference>
<dbReference type="PROSITE" id="PS50846">
    <property type="entry name" value="HMA_2"/>
    <property type="match status" value="1"/>
</dbReference>
<evidence type="ECO:0000313" key="3">
    <source>
        <dbReference type="EMBL" id="MBM7852575.1"/>
    </source>
</evidence>
<proteinExistence type="predicted"/>
<evidence type="ECO:0000259" key="1">
    <source>
        <dbReference type="PROSITE" id="PS50846"/>
    </source>
</evidence>
<dbReference type="SUPFAM" id="SSF55008">
    <property type="entry name" value="HMA, heavy metal-associated domain"/>
    <property type="match status" value="1"/>
</dbReference>
<dbReference type="Proteomes" id="UP000758856">
    <property type="component" value="Unassembled WGS sequence"/>
</dbReference>
<sequence>MIVLDVSGMTCDGCAKSVQSALSARDPDAVVVVHRVAGRVSADTTLSAEEAIAAIEAAGYDAQLAVTG</sequence>
<feature type="domain" description="HMA" evidence="1">
    <location>
        <begin position="1"/>
        <end position="63"/>
    </location>
</feature>
<dbReference type="AlphaFoldDB" id="A0A9W6IW91"/>
<gene>
    <name evidence="2" type="ORF">GCM10008170_28010</name>
    <name evidence="3" type="ORF">JOD31_002817</name>
</gene>
<protein>
    <submittedName>
        <fullName evidence="3">Copper chaperone CopZ</fullName>
    </submittedName>
</protein>
<dbReference type="InterPro" id="IPR036163">
    <property type="entry name" value="HMA_dom_sf"/>
</dbReference>
<reference evidence="3 4" key="2">
    <citation type="submission" date="2021-01" db="EMBL/GenBank/DDBJ databases">
        <title>Genomic Encyclopedia of Type Strains, Phase IV (KMG-IV): sequencing the most valuable type-strain genomes for metagenomic binning, comparative biology and taxonomic classification.</title>
        <authorList>
            <person name="Goeker M."/>
        </authorList>
    </citation>
    <scope>NUCLEOTIDE SEQUENCE [LARGE SCALE GENOMIC DNA]</scope>
    <source>
        <strain evidence="3 4">DSM 6130</strain>
    </source>
</reference>
<dbReference type="Gene3D" id="3.30.70.100">
    <property type="match status" value="1"/>
</dbReference>
<dbReference type="EMBL" id="BSFF01000003">
    <property type="protein sequence ID" value="GLK56782.1"/>
    <property type="molecule type" value="Genomic_DNA"/>
</dbReference>
<dbReference type="Pfam" id="PF00403">
    <property type="entry name" value="HMA"/>
    <property type="match status" value="1"/>
</dbReference>
<evidence type="ECO:0000313" key="5">
    <source>
        <dbReference type="Proteomes" id="UP001143400"/>
    </source>
</evidence>
<dbReference type="RefSeq" id="WP_204950951.1">
    <property type="nucleotide sequence ID" value="NZ_BSFF01000003.1"/>
</dbReference>
<reference evidence="2" key="3">
    <citation type="submission" date="2023-01" db="EMBL/GenBank/DDBJ databases">
        <authorList>
            <person name="Sun Q."/>
            <person name="Evtushenko L."/>
        </authorList>
    </citation>
    <scope>NUCLEOTIDE SEQUENCE</scope>
    <source>
        <strain evidence="2">VKM B-1606</strain>
    </source>
</reference>
<accession>A0A9W6IW91</accession>
<keyword evidence="4" id="KW-1185">Reference proteome</keyword>
<name>A0A9W6IW91_9HYPH</name>
<evidence type="ECO:0000313" key="2">
    <source>
        <dbReference type="EMBL" id="GLK56782.1"/>
    </source>
</evidence>
<dbReference type="Proteomes" id="UP001143400">
    <property type="component" value="Unassembled WGS sequence"/>
</dbReference>
<evidence type="ECO:0000313" key="4">
    <source>
        <dbReference type="Proteomes" id="UP000758856"/>
    </source>
</evidence>
<dbReference type="GO" id="GO:0046872">
    <property type="term" value="F:metal ion binding"/>
    <property type="evidence" value="ECO:0007669"/>
    <property type="project" value="InterPro"/>
</dbReference>
<dbReference type="CDD" id="cd00371">
    <property type="entry name" value="HMA"/>
    <property type="match status" value="1"/>
</dbReference>
<dbReference type="EMBL" id="JAFBCY010000003">
    <property type="protein sequence ID" value="MBM7852575.1"/>
    <property type="molecule type" value="Genomic_DNA"/>
</dbReference>